<evidence type="ECO:0000313" key="4">
    <source>
        <dbReference type="Proteomes" id="UP000199109"/>
    </source>
</evidence>
<proteinExistence type="inferred from homology"/>
<keyword evidence="2" id="KW-1277">Toxin-antitoxin system</keyword>
<protein>
    <submittedName>
        <fullName evidence="3">Antitoxin ParD1/3/4</fullName>
    </submittedName>
</protein>
<dbReference type="GO" id="GO:0006355">
    <property type="term" value="P:regulation of DNA-templated transcription"/>
    <property type="evidence" value="ECO:0007669"/>
    <property type="project" value="InterPro"/>
</dbReference>
<accession>A0A1G6VR75</accession>
<dbReference type="Proteomes" id="UP000199109">
    <property type="component" value="Unassembled WGS sequence"/>
</dbReference>
<dbReference type="Pfam" id="PF03693">
    <property type="entry name" value="ParD_antitoxin"/>
    <property type="match status" value="1"/>
</dbReference>
<dbReference type="InterPro" id="IPR022789">
    <property type="entry name" value="ParD"/>
</dbReference>
<dbReference type="Gene3D" id="6.10.10.120">
    <property type="entry name" value="Antitoxin ParD1-like"/>
    <property type="match status" value="1"/>
</dbReference>
<dbReference type="InterPro" id="IPR038296">
    <property type="entry name" value="ParD_sf"/>
</dbReference>
<evidence type="ECO:0000256" key="2">
    <source>
        <dbReference type="ARBA" id="ARBA00022649"/>
    </source>
</evidence>
<dbReference type="PANTHER" id="PTHR36582">
    <property type="entry name" value="ANTITOXIN PARD"/>
    <property type="match status" value="1"/>
</dbReference>
<dbReference type="InterPro" id="IPR010985">
    <property type="entry name" value="Ribbon_hlx_hlx"/>
</dbReference>
<dbReference type="EMBL" id="FNAO01000001">
    <property type="protein sequence ID" value="SDD55355.1"/>
    <property type="molecule type" value="Genomic_DNA"/>
</dbReference>
<dbReference type="SUPFAM" id="SSF47598">
    <property type="entry name" value="Ribbon-helix-helix"/>
    <property type="match status" value="1"/>
</dbReference>
<keyword evidence="4" id="KW-1185">Reference proteome</keyword>
<name>A0A1G6VR75_9FLAO</name>
<organism evidence="3 4">
    <name type="scientific">Pricia antarctica</name>
    <dbReference type="NCBI Taxonomy" id="641691"/>
    <lineage>
        <taxon>Bacteria</taxon>
        <taxon>Pseudomonadati</taxon>
        <taxon>Bacteroidota</taxon>
        <taxon>Flavobacteriia</taxon>
        <taxon>Flavobacteriales</taxon>
        <taxon>Flavobacteriaceae</taxon>
        <taxon>Pricia</taxon>
    </lineage>
</organism>
<dbReference type="AlphaFoldDB" id="A0A1G6VR75"/>
<comment type="similarity">
    <text evidence="1">Belongs to the ParD antitoxin family.</text>
</comment>
<sequence length="109" mass="12069">MSVIFYLHKLPKYSNFIVLLIKFSNMSTTTSINVGNHFKGFLARLTKAGRYGSASEAVRAALRLLEDEEAKYGTLMKALEEGEESGECTENFDDVVRGAIAEQKTEAAQ</sequence>
<evidence type="ECO:0000313" key="3">
    <source>
        <dbReference type="EMBL" id="SDD55355.1"/>
    </source>
</evidence>
<dbReference type="PANTHER" id="PTHR36582:SF2">
    <property type="entry name" value="ANTITOXIN PARD"/>
    <property type="match status" value="1"/>
</dbReference>
<dbReference type="STRING" id="641691.SAMN05421636_10116"/>
<reference evidence="3 4" key="1">
    <citation type="submission" date="2016-10" db="EMBL/GenBank/DDBJ databases">
        <authorList>
            <person name="de Groot N.N."/>
        </authorList>
    </citation>
    <scope>NUCLEOTIDE SEQUENCE [LARGE SCALE GENOMIC DNA]</scope>
    <source>
        <strain evidence="3 4">DSM 23421</strain>
    </source>
</reference>
<dbReference type="NCBIfam" id="TIGR02606">
    <property type="entry name" value="antidote_CC2985"/>
    <property type="match status" value="1"/>
</dbReference>
<gene>
    <name evidence="3" type="ORF">SAMN05421636_10116</name>
</gene>
<evidence type="ECO:0000256" key="1">
    <source>
        <dbReference type="ARBA" id="ARBA00008580"/>
    </source>
</evidence>
<dbReference type="CDD" id="cd22231">
    <property type="entry name" value="RHH_NikR_HicB-like"/>
    <property type="match status" value="1"/>
</dbReference>